<dbReference type="SUPFAM" id="SSF51161">
    <property type="entry name" value="Trimeric LpxA-like enzymes"/>
    <property type="match status" value="1"/>
</dbReference>
<name>A0A3B0CKK1_9BACL</name>
<keyword evidence="2" id="KW-1185">Reference proteome</keyword>
<reference evidence="1 2" key="1">
    <citation type="journal article" date="2007" name="Int. J. Syst. Evol. Microbiol.">
        <title>Paenibacillus ginsengarvi sp. nov., isolated from soil from ginseng cultivation.</title>
        <authorList>
            <person name="Yoon M.H."/>
            <person name="Ten L.N."/>
            <person name="Im W.T."/>
        </authorList>
    </citation>
    <scope>NUCLEOTIDE SEQUENCE [LARGE SCALE GENOMIC DNA]</scope>
    <source>
        <strain evidence="1 2">KCTC 13059</strain>
    </source>
</reference>
<dbReference type="OrthoDB" id="9812571at2"/>
<protein>
    <recommendedName>
        <fullName evidence="3">Serine acetyltransferase</fullName>
    </recommendedName>
</protein>
<evidence type="ECO:0000313" key="2">
    <source>
        <dbReference type="Proteomes" id="UP000282311"/>
    </source>
</evidence>
<dbReference type="Gene3D" id="2.160.10.10">
    <property type="entry name" value="Hexapeptide repeat proteins"/>
    <property type="match status" value="1"/>
</dbReference>
<dbReference type="InterPro" id="IPR011004">
    <property type="entry name" value="Trimer_LpxA-like_sf"/>
</dbReference>
<evidence type="ECO:0000313" key="1">
    <source>
        <dbReference type="EMBL" id="RKN86225.1"/>
    </source>
</evidence>
<dbReference type="AlphaFoldDB" id="A0A3B0CKK1"/>
<dbReference type="EMBL" id="RBAH01000002">
    <property type="protein sequence ID" value="RKN86225.1"/>
    <property type="molecule type" value="Genomic_DNA"/>
</dbReference>
<evidence type="ECO:0008006" key="3">
    <source>
        <dbReference type="Google" id="ProtNLM"/>
    </source>
</evidence>
<accession>A0A3B0CKK1</accession>
<sequence>MSKFLIVIELFKVPHFNYVGDSIMGYKSHIGAGVILSNMKSNKTEISIRLSPEETIHTGLRKFGAIVGDEVEIGCNAVINPGTLIGRGSIIYPLSNPRGVIPEGVIYKQNGIIVALRKEE</sequence>
<dbReference type="Proteomes" id="UP000282311">
    <property type="component" value="Unassembled WGS sequence"/>
</dbReference>
<organism evidence="1 2">
    <name type="scientific">Paenibacillus ginsengarvi</name>
    <dbReference type="NCBI Taxonomy" id="400777"/>
    <lineage>
        <taxon>Bacteria</taxon>
        <taxon>Bacillati</taxon>
        <taxon>Bacillota</taxon>
        <taxon>Bacilli</taxon>
        <taxon>Bacillales</taxon>
        <taxon>Paenibacillaceae</taxon>
        <taxon>Paenibacillus</taxon>
    </lineage>
</organism>
<comment type="caution">
    <text evidence="1">The sequence shown here is derived from an EMBL/GenBank/DDBJ whole genome shotgun (WGS) entry which is preliminary data.</text>
</comment>
<proteinExistence type="predicted"/>
<gene>
    <name evidence="1" type="ORF">D7M11_04230</name>
</gene>
<dbReference type="RefSeq" id="WP_120745916.1">
    <property type="nucleotide sequence ID" value="NZ_RBAH01000002.1"/>
</dbReference>